<dbReference type="Proteomes" id="UP000464314">
    <property type="component" value="Chromosome"/>
</dbReference>
<organism evidence="4 5">
    <name type="scientific">Anaerocolumna sedimenticola</name>
    <dbReference type="NCBI Taxonomy" id="2696063"/>
    <lineage>
        <taxon>Bacteria</taxon>
        <taxon>Bacillati</taxon>
        <taxon>Bacillota</taxon>
        <taxon>Clostridia</taxon>
        <taxon>Lachnospirales</taxon>
        <taxon>Lachnospiraceae</taxon>
        <taxon>Anaerocolumna</taxon>
    </lineage>
</organism>
<dbReference type="InterPro" id="IPR049049">
    <property type="entry name" value="Beta-AFase-like_GH127_C"/>
</dbReference>
<gene>
    <name evidence="4" type="ORF">Ana3638_22635</name>
</gene>
<proteinExistence type="predicted"/>
<accession>A0A6P1TU60</accession>
<dbReference type="InterPro" id="IPR049046">
    <property type="entry name" value="Beta-AFase-like_GH127_middle"/>
</dbReference>
<dbReference type="RefSeq" id="WP_161840047.1">
    <property type="nucleotide sequence ID" value="NZ_CP048000.1"/>
</dbReference>
<evidence type="ECO:0000259" key="2">
    <source>
        <dbReference type="Pfam" id="PF20736"/>
    </source>
</evidence>
<dbReference type="Pfam" id="PF07944">
    <property type="entry name" value="Beta-AFase-like_GH127_cat"/>
    <property type="match status" value="1"/>
</dbReference>
<dbReference type="Gene3D" id="1.50.10.10">
    <property type="match status" value="1"/>
</dbReference>
<evidence type="ECO:0000259" key="3">
    <source>
        <dbReference type="Pfam" id="PF20737"/>
    </source>
</evidence>
<evidence type="ECO:0000313" key="4">
    <source>
        <dbReference type="EMBL" id="QHQ63226.1"/>
    </source>
</evidence>
<evidence type="ECO:0000313" key="5">
    <source>
        <dbReference type="Proteomes" id="UP000464314"/>
    </source>
</evidence>
<dbReference type="GO" id="GO:0005975">
    <property type="term" value="P:carbohydrate metabolic process"/>
    <property type="evidence" value="ECO:0007669"/>
    <property type="project" value="InterPro"/>
</dbReference>
<dbReference type="KEGG" id="anr:Ana3638_22635"/>
<feature type="domain" description="Non-reducing end beta-L-arabinofuranosidase-like GH127 catalytic" evidence="1">
    <location>
        <begin position="14"/>
        <end position="408"/>
    </location>
</feature>
<dbReference type="SUPFAM" id="SSF48208">
    <property type="entry name" value="Six-hairpin glycosidases"/>
    <property type="match status" value="1"/>
</dbReference>
<dbReference type="Pfam" id="PF20736">
    <property type="entry name" value="Glyco_hydro127M"/>
    <property type="match status" value="1"/>
</dbReference>
<dbReference type="Pfam" id="PF20737">
    <property type="entry name" value="Glyco_hydro127C"/>
    <property type="match status" value="1"/>
</dbReference>
<protein>
    <submittedName>
        <fullName evidence="4">Glycoside hydrolase family 127 protein</fullName>
    </submittedName>
</protein>
<evidence type="ECO:0000259" key="1">
    <source>
        <dbReference type="Pfam" id="PF07944"/>
    </source>
</evidence>
<dbReference type="GO" id="GO:0016787">
    <property type="term" value="F:hydrolase activity"/>
    <property type="evidence" value="ECO:0007669"/>
    <property type="project" value="UniProtKB-KW"/>
</dbReference>
<feature type="domain" description="Non-reducing end beta-L-arabinofuranosidase-like GH127 middle" evidence="2">
    <location>
        <begin position="423"/>
        <end position="512"/>
    </location>
</feature>
<dbReference type="PANTHER" id="PTHR43465:SF2">
    <property type="entry name" value="DUF1680 DOMAIN PROTEIN (AFU_ORTHOLOGUE AFUA_1G08910)"/>
    <property type="match status" value="1"/>
</dbReference>
<name>A0A6P1TU60_9FIRM</name>
<dbReference type="InterPro" id="IPR012341">
    <property type="entry name" value="6hp_glycosidase-like_sf"/>
</dbReference>
<dbReference type="PANTHER" id="PTHR43465">
    <property type="entry name" value="DUF1680 DOMAIN PROTEIN (AFU_ORTHOLOGUE AFUA_1G08910)"/>
    <property type="match status" value="1"/>
</dbReference>
<dbReference type="InterPro" id="IPR049174">
    <property type="entry name" value="Beta-AFase-like"/>
</dbReference>
<feature type="domain" description="Non-reducing end beta-L-arabinofuranosidase-like GH127 C-terminal" evidence="3">
    <location>
        <begin position="515"/>
        <end position="622"/>
    </location>
</feature>
<keyword evidence="5" id="KW-1185">Reference proteome</keyword>
<dbReference type="EMBL" id="CP048000">
    <property type="protein sequence ID" value="QHQ63226.1"/>
    <property type="molecule type" value="Genomic_DNA"/>
</dbReference>
<dbReference type="InterPro" id="IPR008928">
    <property type="entry name" value="6-hairpin_glycosidase_sf"/>
</dbReference>
<reference evidence="4 5" key="1">
    <citation type="submission" date="2020-01" db="EMBL/GenBank/DDBJ databases">
        <title>Genome analysis of Anaerocolumna sp. CBA3638.</title>
        <authorList>
            <person name="Kim J."/>
            <person name="Roh S.W."/>
        </authorList>
    </citation>
    <scope>NUCLEOTIDE SEQUENCE [LARGE SCALE GENOMIC DNA]</scope>
    <source>
        <strain evidence="4 5">CBA3638</strain>
    </source>
</reference>
<dbReference type="InterPro" id="IPR012878">
    <property type="entry name" value="Beta-AFase-like_GH127_cat"/>
</dbReference>
<dbReference type="AlphaFoldDB" id="A0A6P1TU60"/>
<keyword evidence="4" id="KW-0378">Hydrolase</keyword>
<sequence length="626" mass="71790">MEKFIGKPVSFDQIDVTDGFWKEKQELFYKVTIKSVYDRFEETGRFEALKFNWKEGMPNKPHIFWESDVTKWIEGAAYFLQKKRDPELETKVDELVERMVNTQDENGYLNAYFTVVEPDARFTRRTDHELYCAGHLVEGAIAYAKATGKTAMLQVAEKYIDLIDRVFRIDHSAKFDTPGHEEIELALMKLYDYTKEERYKLLAEYFINTRGTSNRDETYSFTDQEHMQSHLPVRKQFTAEGHSVRALYLYSGMADLALRNKEEELFQVCKELFSNIVNKRMYITGGIGSTHRGESFTFDYDLPEYTAYNETCASIALAMFCRRMWLIEPNGIYADCAEKALYNTVLSGVSLSGDSFFYENPLAVDPDRNIFNDSRPQGLKEHLPIMERVKVFDCSCCPPNLLRVVGSIADYMYSTAEDVIFAHCFMDAAGTVWLQDKAISLVQKTKYPYEGRIEITTQTDGTYTLALRIPAWAKKADITINGEEISAPVKDGYAYCKRSWKTGDKVSLNLEMEIKVLEANPKVVDLCGRAAVTRGPLVYCAESADNNYELRDARISRSGEYTTIQDSICKAEIPVITTSASVRDGFDQLYRDKSATRHTVPLKLIPYFARANRGKTELCTWFLLED</sequence>